<gene>
    <name evidence="2" type="primary">LOC107782432</name>
</gene>
<name>A0AC58TS48_TOBAC</name>
<organism evidence="1 2">
    <name type="scientific">Nicotiana tabacum</name>
    <name type="common">Common tobacco</name>
    <dbReference type="NCBI Taxonomy" id="4097"/>
    <lineage>
        <taxon>Eukaryota</taxon>
        <taxon>Viridiplantae</taxon>
        <taxon>Streptophyta</taxon>
        <taxon>Embryophyta</taxon>
        <taxon>Tracheophyta</taxon>
        <taxon>Spermatophyta</taxon>
        <taxon>Magnoliopsida</taxon>
        <taxon>eudicotyledons</taxon>
        <taxon>Gunneridae</taxon>
        <taxon>Pentapetalae</taxon>
        <taxon>asterids</taxon>
        <taxon>lamiids</taxon>
        <taxon>Solanales</taxon>
        <taxon>Solanaceae</taxon>
        <taxon>Nicotianoideae</taxon>
        <taxon>Nicotianeae</taxon>
        <taxon>Nicotiana</taxon>
    </lineage>
</organism>
<evidence type="ECO:0000313" key="1">
    <source>
        <dbReference type="Proteomes" id="UP000790787"/>
    </source>
</evidence>
<dbReference type="Proteomes" id="UP000790787">
    <property type="component" value="Chromosome 22"/>
</dbReference>
<sequence>MEGETVTETAPQFDAFEHPKELELQVEEEGHNTNVNTKEADNQNEEEEEDEEDEEEEEEEDGSGEYKFRFGAEMDPLAFTEDDASGLQPYQQFERLEHQYEALAAKKRKARALLPPPSEVPSKKLRLEDSQVDGPGASFDEILEAMNFGMRKRSRKLKKRGRRKGTKNKVSSELKRKLGDATLHYAHGRYEEAIHVLNEVIRLSPNLPDPYHTLGLIYNAIGDKKRSMDFYMLAAHLAPKDASLWKLLVDWSIEQGDRGQARYCLSKAITADPDDISLRYHRASIYIELGDYQKAAESYEQIARRCPNDVEVLRTAAQLYRKCGEAERSVGILEDYLKNHPNEADLSVIHLLAVMLMEDNAYLKALDLIEFAKQRYFTGKWMPLNLSIKAGICHLHLGHMEEAEIIFSALQQENASQHPDIVTEVADSLMTVEHYESALKYYMMLEGDGVKNKGYLHLKIAECYVFLGERVQAIEYFHKAVNELEDSVDVRLTLSSILLEEGKDDEAVFVLSPPKASDLCGSFPESSVDSSSDEPKSWWLNSKIKLKLCQIYRAKGSLAACVDVIFPLIRETVFLESVQQKVKVRKRLSKSVLFQRIKVVDDHQTDTVFHGFRPLALASDLSKAARARKLLQKKEMLKEAKKAAALAAGANWKSDDSDSESPGHAYREPPLPNLLKDEEHLCLIIDLCKVLISLQRYWDALEIINLCLKLACGTLSVEKKGELQALGAQVGYNIADPTRGFDCARYIVSQHPYSFAAWNCYYKVISRLDIRYSKHNKFLHNMRTKHKDCVPPIIIAGHQFTTISQHQAAAREYLEAYKLMTDNQLINLCAGTALINVALGFRLHNKHQCILQGMAFLYNNLRLSGNRQEAMYNIGRAYHHVGLVSLAAIYYQRVLDTHENDYPIPKLPNENPDLVENRKPGYCDLRREAAYNLHLIYKKSGAFDLARQILKDYCAL</sequence>
<reference evidence="2" key="2">
    <citation type="submission" date="2025-08" db="UniProtKB">
        <authorList>
            <consortium name="RefSeq"/>
        </authorList>
    </citation>
    <scope>IDENTIFICATION</scope>
    <source>
        <tissue evidence="2">Leaf</tissue>
    </source>
</reference>
<proteinExistence type="predicted"/>
<keyword evidence="1" id="KW-1185">Reference proteome</keyword>
<accession>A0AC58TS48</accession>
<reference evidence="1" key="1">
    <citation type="journal article" date="2014" name="Nat. Commun.">
        <title>The tobacco genome sequence and its comparison with those of tomato and potato.</title>
        <authorList>
            <person name="Sierro N."/>
            <person name="Battey J.N."/>
            <person name="Ouadi S."/>
            <person name="Bakaher N."/>
            <person name="Bovet L."/>
            <person name="Willig A."/>
            <person name="Goepfert S."/>
            <person name="Peitsch M.C."/>
            <person name="Ivanov N.V."/>
        </authorList>
    </citation>
    <scope>NUCLEOTIDE SEQUENCE [LARGE SCALE GENOMIC DNA]</scope>
</reference>
<dbReference type="RefSeq" id="XP_075100046.1">
    <property type="nucleotide sequence ID" value="XM_075243945.1"/>
</dbReference>
<evidence type="ECO:0000313" key="2">
    <source>
        <dbReference type="RefSeq" id="XP_075100046.1"/>
    </source>
</evidence>
<protein>
    <submittedName>
        <fullName evidence="2">Uncharacterized protein LOC107782432 isoform X1</fullName>
    </submittedName>
</protein>